<feature type="region of interest" description="Disordered" evidence="1">
    <location>
        <begin position="1"/>
        <end position="41"/>
    </location>
</feature>
<protein>
    <submittedName>
        <fullName evidence="2">Uncharacterized protein</fullName>
    </submittedName>
</protein>
<evidence type="ECO:0000313" key="3">
    <source>
        <dbReference type="Proteomes" id="UP000052230"/>
    </source>
</evidence>
<dbReference type="Proteomes" id="UP000052230">
    <property type="component" value="Unassembled WGS sequence"/>
</dbReference>
<reference evidence="2 3" key="1">
    <citation type="submission" date="2014-09" db="EMBL/GenBank/DDBJ databases">
        <authorList>
            <person name="Regsiter A."/>
        </authorList>
    </citation>
    <scope>NUCLEOTIDE SEQUENCE [LARGE SCALE GENOMIC DNA]</scope>
</reference>
<sequence length="73" mass="8142">MAHCPKRASRAALRAEQQHGRTCQPAQVPPPGAARMPSLTPPHPATDALFWVYGQRLAESPFARYQRRRAGCY</sequence>
<evidence type="ECO:0000313" key="2">
    <source>
        <dbReference type="EMBL" id="CEG16385.1"/>
    </source>
</evidence>
<accession>A0A0U5BT43</accession>
<comment type="caution">
    <text evidence="2">The sequence shown here is derived from an EMBL/GenBank/DDBJ whole genome shotgun (WGS) entry which is preliminary data.</text>
</comment>
<name>A0A0U5BT43_XANCI</name>
<evidence type="ECO:0000256" key="1">
    <source>
        <dbReference type="SAM" id="MobiDB-lite"/>
    </source>
</evidence>
<dbReference type="AlphaFoldDB" id="A0A0U5BT43"/>
<gene>
    <name evidence="2" type="ORF">XAC3562_360053</name>
</gene>
<dbReference type="EMBL" id="CCXZ01000129">
    <property type="protein sequence ID" value="CEG16385.1"/>
    <property type="molecule type" value="Genomic_DNA"/>
</dbReference>
<keyword evidence="3" id="KW-1185">Reference proteome</keyword>
<proteinExistence type="predicted"/>
<organism evidence="2 3">
    <name type="scientific">Xanthomonas citri pv. citri</name>
    <dbReference type="NCBI Taxonomy" id="611301"/>
    <lineage>
        <taxon>Bacteria</taxon>
        <taxon>Pseudomonadati</taxon>
        <taxon>Pseudomonadota</taxon>
        <taxon>Gammaproteobacteria</taxon>
        <taxon>Lysobacterales</taxon>
        <taxon>Lysobacteraceae</taxon>
        <taxon>Xanthomonas</taxon>
    </lineage>
</organism>